<sequence length="260" mass="29199">MSYRPIYEEEYDGLVYLEYKQVRVEKPSFMILGLPDAGLVGVIASTHLVRTLGMEEYGGIDSPKLMPPIAVINKGAPRPPLRLFHKDNIIVLVAETAIPPAAINTLSEFIIEYARRMSIDYLVSIVGLAAPNRLEIEKPSVYWLASSDEAKSLAEKLGVKMMNDGYLVGPYALVLKEAVRKRVNNLILLAEAFMDFPDPEAAAAVLQVLSKAIGKEVDVKKLLEEAEMIRLRMKELMKQTRQALSEMRRGYEYQPPLLYT</sequence>
<dbReference type="InterPro" id="IPR038389">
    <property type="entry name" value="PSMG2_sf"/>
</dbReference>
<dbReference type="Gene3D" id="3.40.50.10900">
    <property type="entry name" value="PAC-like subunit"/>
    <property type="match status" value="1"/>
</dbReference>
<dbReference type="AlphaFoldDB" id="G0ECX4"/>
<proteinExistence type="predicted"/>
<dbReference type="HOGENOM" id="CLU_075000_0_1_2"/>
<dbReference type="Proteomes" id="UP000001037">
    <property type="component" value="Chromosome"/>
</dbReference>
<evidence type="ECO:0000313" key="1">
    <source>
        <dbReference type="EMBL" id="AEM39694.1"/>
    </source>
</evidence>
<evidence type="ECO:0000313" key="2">
    <source>
        <dbReference type="Proteomes" id="UP000001037"/>
    </source>
</evidence>
<dbReference type="InterPro" id="IPR019151">
    <property type="entry name" value="Proteasome_assmbl_chaperone_2"/>
</dbReference>
<reference evidence="1 2" key="1">
    <citation type="journal article" date="2011" name="Stand. Genomic Sci.">
        <title>Complete genome sequence of the hyperthermophilic chemolithoautotroph Pyrolobus fumarii type strain (1A).</title>
        <authorList>
            <person name="Anderson I."/>
            <person name="Goker M."/>
            <person name="Nolan M."/>
            <person name="Lucas S."/>
            <person name="Hammon N."/>
            <person name="Deshpande S."/>
            <person name="Cheng J.F."/>
            <person name="Tapia R."/>
            <person name="Han C."/>
            <person name="Goodwin L."/>
            <person name="Pitluck S."/>
            <person name="Huntemann M."/>
            <person name="Liolios K."/>
            <person name="Ivanova N."/>
            <person name="Pagani I."/>
            <person name="Mavromatis K."/>
            <person name="Ovchinikova G."/>
            <person name="Pati A."/>
            <person name="Chen A."/>
            <person name="Palaniappan K."/>
            <person name="Land M."/>
            <person name="Hauser L."/>
            <person name="Brambilla E.M."/>
            <person name="Huber H."/>
            <person name="Yasawong M."/>
            <person name="Rohde M."/>
            <person name="Spring S."/>
            <person name="Abt B."/>
            <person name="Sikorski J."/>
            <person name="Wirth R."/>
            <person name="Detter J.C."/>
            <person name="Woyke T."/>
            <person name="Bristow J."/>
            <person name="Eisen J.A."/>
            <person name="Markowitz V."/>
            <person name="Hugenholtz P."/>
            <person name="Kyrpides N.C."/>
            <person name="Klenk H.P."/>
            <person name="Lapidus A."/>
        </authorList>
    </citation>
    <scope>NUCLEOTIDE SEQUENCE [LARGE SCALE GENOMIC DNA]</scope>
    <source>
        <strain evidence="2">DSM 11204 / 1A</strain>
    </source>
</reference>
<dbReference type="GeneID" id="11138176"/>
<dbReference type="PANTHER" id="PTHR35610:SF3">
    <property type="entry name" value="PROTEASOME ASSEMBLY CHAPERONE FAMILY PROTEIN"/>
    <property type="match status" value="1"/>
</dbReference>
<dbReference type="SUPFAM" id="SSF159659">
    <property type="entry name" value="Cgl1923-like"/>
    <property type="match status" value="1"/>
</dbReference>
<evidence type="ECO:0008006" key="3">
    <source>
        <dbReference type="Google" id="ProtNLM"/>
    </source>
</evidence>
<dbReference type="PANTHER" id="PTHR35610">
    <property type="entry name" value="3-ISOPROPYLMALATE DEHYDRATASE-RELATED"/>
    <property type="match status" value="1"/>
</dbReference>
<name>G0ECX4_PYRF1</name>
<accession>G0ECX4</accession>
<dbReference type="EMBL" id="CP002838">
    <property type="protein sequence ID" value="AEM39694.1"/>
    <property type="molecule type" value="Genomic_DNA"/>
</dbReference>
<dbReference type="STRING" id="694429.Pyrfu_1840"/>
<dbReference type="eggNOG" id="arCOG00347">
    <property type="taxonomic scope" value="Archaea"/>
</dbReference>
<dbReference type="KEGG" id="pfm:Pyrfu_1840"/>
<organism evidence="1 2">
    <name type="scientific">Pyrolobus fumarii (strain DSM 11204 / 1A)</name>
    <dbReference type="NCBI Taxonomy" id="694429"/>
    <lineage>
        <taxon>Archaea</taxon>
        <taxon>Thermoproteota</taxon>
        <taxon>Thermoprotei</taxon>
        <taxon>Desulfurococcales</taxon>
        <taxon>Pyrodictiaceae</taxon>
        <taxon>Pyrolobus</taxon>
    </lineage>
</organism>
<protein>
    <recommendedName>
        <fullName evidence="3">Proteasome assembly chaperone family protein</fullName>
    </recommendedName>
</protein>
<dbReference type="Pfam" id="PF09754">
    <property type="entry name" value="PAC2"/>
    <property type="match status" value="1"/>
</dbReference>
<keyword evidence="2" id="KW-1185">Reference proteome</keyword>
<dbReference type="InParanoid" id="G0ECX4"/>
<dbReference type="RefSeq" id="WP_014027371.1">
    <property type="nucleotide sequence ID" value="NC_015931.1"/>
</dbReference>
<gene>
    <name evidence="1" type="ordered locus">Pyrfu_1840</name>
</gene>